<comment type="pathway">
    <text evidence="2">Siderophore biosynthesis; mycobactin biosynthesis.</text>
</comment>
<dbReference type="UniPathway" id="UPA00011"/>
<dbReference type="GO" id="GO:0016410">
    <property type="term" value="F:N-acyltransferase activity"/>
    <property type="evidence" value="ECO:0007669"/>
    <property type="project" value="TreeGrafter"/>
</dbReference>
<evidence type="ECO:0000313" key="9">
    <source>
        <dbReference type="Proteomes" id="UP000317422"/>
    </source>
</evidence>
<dbReference type="RefSeq" id="WP_211351812.1">
    <property type="nucleotide sequence ID" value="NZ_VFQC01000001.1"/>
</dbReference>
<dbReference type="Pfam" id="PF13523">
    <property type="entry name" value="Acetyltransf_8"/>
    <property type="match status" value="1"/>
</dbReference>
<dbReference type="InterPro" id="IPR000182">
    <property type="entry name" value="GNAT_dom"/>
</dbReference>
<evidence type="ECO:0000313" key="8">
    <source>
        <dbReference type="EMBL" id="TQN32497.1"/>
    </source>
</evidence>
<evidence type="ECO:0000256" key="1">
    <source>
        <dbReference type="ARBA" id="ARBA00003818"/>
    </source>
</evidence>
<keyword evidence="9" id="KW-1185">Reference proteome</keyword>
<accession>A0A543NL23</accession>
<dbReference type="EMBL" id="VFQC01000001">
    <property type="protein sequence ID" value="TQN32497.1"/>
    <property type="molecule type" value="Genomic_DNA"/>
</dbReference>
<comment type="function">
    <text evidence="1">Acyltransferase required for the direct transfer of medium- to long-chain fatty acyl moieties from a carrier protein (MbtL) on to the epsilon-amino group of lysine residue in the mycobactin core.</text>
</comment>
<keyword evidence="4" id="KW-0046">Antibiotic resistance</keyword>
<dbReference type="AlphaFoldDB" id="A0A543NL23"/>
<dbReference type="SMART" id="SM01006">
    <property type="entry name" value="AlcB"/>
    <property type="match status" value="1"/>
</dbReference>
<evidence type="ECO:0000256" key="2">
    <source>
        <dbReference type="ARBA" id="ARBA00005102"/>
    </source>
</evidence>
<reference evidence="8 9" key="1">
    <citation type="submission" date="2019-06" db="EMBL/GenBank/DDBJ databases">
        <title>Sequencing the genomes of 1000 actinobacteria strains.</title>
        <authorList>
            <person name="Klenk H.-P."/>
        </authorList>
    </citation>
    <scope>NUCLEOTIDE SEQUENCE [LARGE SCALE GENOMIC DNA]</scope>
    <source>
        <strain evidence="8 9">DSM 45015</strain>
    </source>
</reference>
<dbReference type="SUPFAM" id="SSF55729">
    <property type="entry name" value="Acyl-CoA N-acyltransferases (Nat)"/>
    <property type="match status" value="1"/>
</dbReference>
<evidence type="ECO:0000259" key="7">
    <source>
        <dbReference type="PROSITE" id="PS51186"/>
    </source>
</evidence>
<evidence type="ECO:0000256" key="3">
    <source>
        <dbReference type="ARBA" id="ARBA00020586"/>
    </source>
</evidence>
<dbReference type="InterPro" id="IPR019432">
    <property type="entry name" value="Acyltransferase_MbtK/IucB-like"/>
</dbReference>
<feature type="domain" description="N-acetyltransferase" evidence="7">
    <location>
        <begin position="32"/>
        <end position="187"/>
    </location>
</feature>
<sequence>MNAAEETAPHVPPPPAVELAEPWSVREPRREEDVELVQRWMARPHVAEFWCQDWPLERWRDEIATQLAGDHSRPLLVARGGRDLAYLEVYRVARDRLAGCYQHDPHDIGLHIAIGERESTGRGTGRKLLADVAAAALAADPRCGRVVAEPDSGNAASVAAFRAAGFTAEGEVTLPDKTATLMVRARGAGRGPVPVVV</sequence>
<dbReference type="Proteomes" id="UP000317422">
    <property type="component" value="Unassembled WGS sequence"/>
</dbReference>
<dbReference type="GO" id="GO:0046677">
    <property type="term" value="P:response to antibiotic"/>
    <property type="evidence" value="ECO:0007669"/>
    <property type="project" value="UniProtKB-KW"/>
</dbReference>
<dbReference type="InterPro" id="IPR016181">
    <property type="entry name" value="Acyl_CoA_acyltransferase"/>
</dbReference>
<evidence type="ECO:0000256" key="4">
    <source>
        <dbReference type="ARBA" id="ARBA00023251"/>
    </source>
</evidence>
<name>A0A543NL23_9ACTN</name>
<dbReference type="PROSITE" id="PS51186">
    <property type="entry name" value="GNAT"/>
    <property type="match status" value="1"/>
</dbReference>
<dbReference type="Gene3D" id="3.40.630.30">
    <property type="match status" value="1"/>
</dbReference>
<feature type="region of interest" description="Disordered" evidence="6">
    <location>
        <begin position="1"/>
        <end position="20"/>
    </location>
</feature>
<organism evidence="8 9">
    <name type="scientific">Haloactinospora alba</name>
    <dbReference type="NCBI Taxonomy" id="405555"/>
    <lineage>
        <taxon>Bacteria</taxon>
        <taxon>Bacillati</taxon>
        <taxon>Actinomycetota</taxon>
        <taxon>Actinomycetes</taxon>
        <taxon>Streptosporangiales</taxon>
        <taxon>Nocardiopsidaceae</taxon>
        <taxon>Haloactinospora</taxon>
    </lineage>
</organism>
<proteinExistence type="predicted"/>
<evidence type="ECO:0000256" key="5">
    <source>
        <dbReference type="ARBA" id="ARBA00031122"/>
    </source>
</evidence>
<evidence type="ECO:0000256" key="6">
    <source>
        <dbReference type="SAM" id="MobiDB-lite"/>
    </source>
</evidence>
<protein>
    <recommendedName>
        <fullName evidence="3">Lysine N-acyltransferase MbtK</fullName>
    </recommendedName>
    <alternativeName>
        <fullName evidence="5">Mycobactin synthase protein K</fullName>
    </alternativeName>
</protein>
<dbReference type="PANTHER" id="PTHR31438">
    <property type="entry name" value="LYSINE N-ACYLTRANSFERASE C17G9.06C-RELATED"/>
    <property type="match status" value="1"/>
</dbReference>
<gene>
    <name evidence="8" type="ORF">FHX37_2458</name>
</gene>
<keyword evidence="8" id="KW-0808">Transferase</keyword>
<dbReference type="GO" id="GO:0019290">
    <property type="term" value="P:siderophore biosynthetic process"/>
    <property type="evidence" value="ECO:0007669"/>
    <property type="project" value="InterPro"/>
</dbReference>
<comment type="caution">
    <text evidence="8">The sequence shown here is derived from an EMBL/GenBank/DDBJ whole genome shotgun (WGS) entry which is preliminary data.</text>
</comment>
<dbReference type="PANTHER" id="PTHR31438:SF1">
    <property type="entry name" value="LYSINE N-ACYLTRANSFERASE C17G9.06C-RELATED"/>
    <property type="match status" value="1"/>
</dbReference>